<dbReference type="InParanoid" id="A0A167KYK7"/>
<dbReference type="InterPro" id="IPR018004">
    <property type="entry name" value="KilA/APSES_HTH"/>
</dbReference>
<evidence type="ECO:0000256" key="2">
    <source>
        <dbReference type="ARBA" id="ARBA00023015"/>
    </source>
</evidence>
<dbReference type="VEuPathDB" id="FungiDB:PHYBLDRAFT_149583"/>
<accession>A0A167KYK7</accession>
<evidence type="ECO:0000256" key="1">
    <source>
        <dbReference type="ARBA" id="ARBA00007247"/>
    </source>
</evidence>
<dbReference type="RefSeq" id="XP_018287218.1">
    <property type="nucleotide sequence ID" value="XM_018432301.1"/>
</dbReference>
<keyword evidence="3" id="KW-0238">DNA-binding</keyword>
<feature type="domain" description="HTH APSES-type" evidence="5">
    <location>
        <begin position="37"/>
        <end position="143"/>
    </location>
</feature>
<evidence type="ECO:0000256" key="3">
    <source>
        <dbReference type="ARBA" id="ARBA00023125"/>
    </source>
</evidence>
<dbReference type="GO" id="GO:0005634">
    <property type="term" value="C:nucleus"/>
    <property type="evidence" value="ECO:0007669"/>
    <property type="project" value="TreeGrafter"/>
</dbReference>
<dbReference type="Gene3D" id="3.10.260.10">
    <property type="entry name" value="Transcription regulator HTH, APSES-type DNA-binding domain"/>
    <property type="match status" value="1"/>
</dbReference>
<organism evidence="6 7">
    <name type="scientific">Phycomyces blakesleeanus (strain ATCC 8743b / DSM 1359 / FGSC 10004 / NBRC 33097 / NRRL 1555)</name>
    <dbReference type="NCBI Taxonomy" id="763407"/>
    <lineage>
        <taxon>Eukaryota</taxon>
        <taxon>Fungi</taxon>
        <taxon>Fungi incertae sedis</taxon>
        <taxon>Mucoromycota</taxon>
        <taxon>Mucoromycotina</taxon>
        <taxon>Mucoromycetes</taxon>
        <taxon>Mucorales</taxon>
        <taxon>Phycomycetaceae</taxon>
        <taxon>Phycomyces</taxon>
    </lineage>
</organism>
<dbReference type="InterPro" id="IPR036887">
    <property type="entry name" value="HTH_APSES_sf"/>
</dbReference>
<dbReference type="SUPFAM" id="SSF54616">
    <property type="entry name" value="DNA-binding domain of Mlu1-box binding protein MBP1"/>
    <property type="match status" value="1"/>
</dbReference>
<dbReference type="PROSITE" id="PS51299">
    <property type="entry name" value="HTH_APSES"/>
    <property type="match status" value="1"/>
</dbReference>
<dbReference type="OrthoDB" id="5407653at2759"/>
<sequence length="229" mass="26133">MNFIPILPAPPLPIKLASKPPVIPFSNHLSQWSERPRFTTVEWVAEHTMCYQVNVNGTCVTRRQDNNMINGTKLLNMTKISRGKRDGILKVEKDRMVIKAGIIDFRGVWITFKRAKQLASQYGLIDTLYPLLEDFLTIHAPSENSQTWTDDHSNISLGLNLIPSSEFDSQSFAYDMVESDAFIQADKSYRGKMVPHLSHQWLSEDPLPFHGQHSRAHFTYAFSFINGPL</sequence>
<dbReference type="GO" id="GO:0003700">
    <property type="term" value="F:DNA-binding transcription factor activity"/>
    <property type="evidence" value="ECO:0007669"/>
    <property type="project" value="TreeGrafter"/>
</dbReference>
<dbReference type="GO" id="GO:0045944">
    <property type="term" value="P:positive regulation of transcription by RNA polymerase II"/>
    <property type="evidence" value="ECO:0007669"/>
    <property type="project" value="TreeGrafter"/>
</dbReference>
<gene>
    <name evidence="6" type="ORF">PHYBLDRAFT_149583</name>
</gene>
<dbReference type="Pfam" id="PF04383">
    <property type="entry name" value="KilA-N"/>
    <property type="match status" value="1"/>
</dbReference>
<dbReference type="EMBL" id="KV440992">
    <property type="protein sequence ID" value="OAD69178.1"/>
    <property type="molecule type" value="Genomic_DNA"/>
</dbReference>
<evidence type="ECO:0000259" key="5">
    <source>
        <dbReference type="PROSITE" id="PS51299"/>
    </source>
</evidence>
<dbReference type="STRING" id="763407.A0A167KYK7"/>
<proteinExistence type="inferred from homology"/>
<dbReference type="Proteomes" id="UP000077315">
    <property type="component" value="Unassembled WGS sequence"/>
</dbReference>
<dbReference type="SMART" id="SM01252">
    <property type="entry name" value="KilA-N"/>
    <property type="match status" value="1"/>
</dbReference>
<dbReference type="GeneID" id="28993207"/>
<name>A0A167KYK7_PHYB8</name>
<reference evidence="7" key="1">
    <citation type="submission" date="2015-06" db="EMBL/GenBank/DDBJ databases">
        <title>Expansion of signal transduction pathways in fungi by whole-genome duplication.</title>
        <authorList>
            <consortium name="DOE Joint Genome Institute"/>
            <person name="Corrochano L.M."/>
            <person name="Kuo A."/>
            <person name="Marcet-Houben M."/>
            <person name="Polaino S."/>
            <person name="Salamov A."/>
            <person name="Villalobos J.M."/>
            <person name="Alvarez M.I."/>
            <person name="Avalos J."/>
            <person name="Benito E.P."/>
            <person name="Benoit I."/>
            <person name="Burger G."/>
            <person name="Camino L.P."/>
            <person name="Canovas D."/>
            <person name="Cerda-Olmedo E."/>
            <person name="Cheng J.-F."/>
            <person name="Dominguez A."/>
            <person name="Elias M."/>
            <person name="Eslava A.P."/>
            <person name="Glaser F."/>
            <person name="Grimwood J."/>
            <person name="Gutierrez G."/>
            <person name="Heitman J."/>
            <person name="Henrissat B."/>
            <person name="Iturriaga E.A."/>
            <person name="Lang B.F."/>
            <person name="Lavin J.L."/>
            <person name="Lee S."/>
            <person name="Li W."/>
            <person name="Lindquist E."/>
            <person name="Lopez-Garcia S."/>
            <person name="Luque E.M."/>
            <person name="Marcos A.T."/>
            <person name="Martin J."/>
            <person name="McCluskey K."/>
            <person name="Medina H.R."/>
            <person name="Miralles-Duran A."/>
            <person name="Miyazaki A."/>
            <person name="Munoz-Torres E."/>
            <person name="Oguiza J.A."/>
            <person name="Ohm R."/>
            <person name="Olmedo M."/>
            <person name="Orejas M."/>
            <person name="Ortiz-Castellanos L."/>
            <person name="Pisabarro A.G."/>
            <person name="Rodriguez-Romero J."/>
            <person name="Ruiz-Herrera J."/>
            <person name="Ruiz-Vazquez R."/>
            <person name="Sanz C."/>
            <person name="Schackwitz W."/>
            <person name="Schmutz J."/>
            <person name="Shahriari M."/>
            <person name="Shelest E."/>
            <person name="Silva-Franco F."/>
            <person name="Soanes D."/>
            <person name="Syed K."/>
            <person name="Tagua V.G."/>
            <person name="Talbot N.J."/>
            <person name="Thon M."/>
            <person name="De vries R.P."/>
            <person name="Wiebenga A."/>
            <person name="Yadav J.S."/>
            <person name="Braun E.L."/>
            <person name="Baker S."/>
            <person name="Garre V."/>
            <person name="Horwitz B."/>
            <person name="Torres-Martinez S."/>
            <person name="Idnurm A."/>
            <person name="Herrera-Estrella A."/>
            <person name="Gabaldon T."/>
            <person name="Grigoriev I.V."/>
        </authorList>
    </citation>
    <scope>NUCLEOTIDE SEQUENCE [LARGE SCALE GENOMIC DNA]</scope>
    <source>
        <strain evidence="7">NRRL 1555(-)</strain>
    </source>
</reference>
<keyword evidence="4" id="KW-0804">Transcription</keyword>
<dbReference type="PANTHER" id="PTHR47792:SF1">
    <property type="entry name" value="PROTEIN SOK2-RELATED"/>
    <property type="match status" value="1"/>
</dbReference>
<dbReference type="AlphaFoldDB" id="A0A167KYK7"/>
<evidence type="ECO:0000313" key="6">
    <source>
        <dbReference type="EMBL" id="OAD69178.1"/>
    </source>
</evidence>
<evidence type="ECO:0000313" key="7">
    <source>
        <dbReference type="Proteomes" id="UP000077315"/>
    </source>
</evidence>
<dbReference type="GO" id="GO:0043565">
    <property type="term" value="F:sequence-specific DNA binding"/>
    <property type="evidence" value="ECO:0007669"/>
    <property type="project" value="TreeGrafter"/>
</dbReference>
<evidence type="ECO:0000256" key="4">
    <source>
        <dbReference type="ARBA" id="ARBA00023163"/>
    </source>
</evidence>
<protein>
    <submittedName>
        <fullName evidence="6">Apses-type HTH transcription regulator</fullName>
    </submittedName>
</protein>
<dbReference type="InterPro" id="IPR029790">
    <property type="entry name" value="EFG1/Phd1/StuA"/>
</dbReference>
<keyword evidence="7" id="KW-1185">Reference proteome</keyword>
<dbReference type="InterPro" id="IPR003163">
    <property type="entry name" value="Tscrpt_reg_HTH_APSES-type"/>
</dbReference>
<keyword evidence="2" id="KW-0805">Transcription regulation</keyword>
<dbReference type="PANTHER" id="PTHR47792">
    <property type="entry name" value="PROTEIN SOK2-RELATED"/>
    <property type="match status" value="1"/>
</dbReference>
<comment type="similarity">
    <text evidence="1">Belongs to the EFG1/PHD1/stuA family.</text>
</comment>